<evidence type="ECO:0000313" key="7">
    <source>
        <dbReference type="EMBL" id="MDQ0536465.1"/>
    </source>
</evidence>
<evidence type="ECO:0000256" key="4">
    <source>
        <dbReference type="ARBA" id="ARBA00023125"/>
    </source>
</evidence>
<dbReference type="Gene3D" id="3.40.640.10">
    <property type="entry name" value="Type I PLP-dependent aspartate aminotransferase-like (Major domain)"/>
    <property type="match status" value="1"/>
</dbReference>
<dbReference type="InterPro" id="IPR051446">
    <property type="entry name" value="HTH_trans_reg/aminotransferase"/>
</dbReference>
<dbReference type="SUPFAM" id="SSF46785">
    <property type="entry name" value="Winged helix' DNA-binding domain"/>
    <property type="match status" value="1"/>
</dbReference>
<evidence type="ECO:0000256" key="3">
    <source>
        <dbReference type="ARBA" id="ARBA00023015"/>
    </source>
</evidence>
<dbReference type="Pfam" id="PF00155">
    <property type="entry name" value="Aminotran_1_2"/>
    <property type="match status" value="1"/>
</dbReference>
<dbReference type="InterPro" id="IPR004839">
    <property type="entry name" value="Aminotransferase_I/II_large"/>
</dbReference>
<keyword evidence="4 7" id="KW-0238">DNA-binding</keyword>
<evidence type="ECO:0000256" key="5">
    <source>
        <dbReference type="ARBA" id="ARBA00023163"/>
    </source>
</evidence>
<evidence type="ECO:0000313" key="8">
    <source>
        <dbReference type="Proteomes" id="UP001244552"/>
    </source>
</evidence>
<evidence type="ECO:0000256" key="2">
    <source>
        <dbReference type="ARBA" id="ARBA00022898"/>
    </source>
</evidence>
<feature type="domain" description="HTH gntR-type" evidence="6">
    <location>
        <begin position="6"/>
        <end position="74"/>
    </location>
</feature>
<dbReference type="InterPro" id="IPR036388">
    <property type="entry name" value="WH-like_DNA-bd_sf"/>
</dbReference>
<proteinExistence type="inferred from homology"/>
<accession>A0ABU0MSJ8</accession>
<dbReference type="GO" id="GO:0003677">
    <property type="term" value="F:DNA binding"/>
    <property type="evidence" value="ECO:0007669"/>
    <property type="project" value="UniProtKB-KW"/>
</dbReference>
<dbReference type="InterPro" id="IPR000524">
    <property type="entry name" value="Tscrpt_reg_HTH_GntR"/>
</dbReference>
<dbReference type="SMART" id="SM00345">
    <property type="entry name" value="HTH_GNTR"/>
    <property type="match status" value="1"/>
</dbReference>
<evidence type="ECO:0000256" key="1">
    <source>
        <dbReference type="ARBA" id="ARBA00005384"/>
    </source>
</evidence>
<keyword evidence="8" id="KW-1185">Reference proteome</keyword>
<keyword evidence="2" id="KW-0663">Pyridoxal phosphate</keyword>
<dbReference type="CDD" id="cd00609">
    <property type="entry name" value="AAT_like"/>
    <property type="match status" value="1"/>
</dbReference>
<dbReference type="PANTHER" id="PTHR46577">
    <property type="entry name" value="HTH-TYPE TRANSCRIPTIONAL REGULATORY PROTEIN GABR"/>
    <property type="match status" value="1"/>
</dbReference>
<reference evidence="7 8" key="1">
    <citation type="submission" date="2023-07" db="EMBL/GenBank/DDBJ databases">
        <title>Genomic Encyclopedia of Type Strains, Phase IV (KMG-IV): sequencing the most valuable type-strain genomes for metagenomic binning, comparative biology and taxonomic classification.</title>
        <authorList>
            <person name="Goeker M."/>
        </authorList>
    </citation>
    <scope>NUCLEOTIDE SEQUENCE [LARGE SCALE GENOMIC DNA]</scope>
    <source>
        <strain evidence="7 8">DSM 19922</strain>
    </source>
</reference>
<dbReference type="Gene3D" id="1.10.10.10">
    <property type="entry name" value="Winged helix-like DNA-binding domain superfamily/Winged helix DNA-binding domain"/>
    <property type="match status" value="1"/>
</dbReference>
<gene>
    <name evidence="7" type="ORF">QO018_005362</name>
</gene>
<dbReference type="RefSeq" id="WP_209989144.1">
    <property type="nucleotide sequence ID" value="NZ_JAGINO010000027.1"/>
</dbReference>
<dbReference type="PANTHER" id="PTHR46577:SF2">
    <property type="entry name" value="TRANSCRIPTIONAL REGULATORY PROTEIN"/>
    <property type="match status" value="1"/>
</dbReference>
<organism evidence="7 8">
    <name type="scientific">Azospirillum picis</name>
    <dbReference type="NCBI Taxonomy" id="488438"/>
    <lineage>
        <taxon>Bacteria</taxon>
        <taxon>Pseudomonadati</taxon>
        <taxon>Pseudomonadota</taxon>
        <taxon>Alphaproteobacteria</taxon>
        <taxon>Rhodospirillales</taxon>
        <taxon>Azospirillaceae</taxon>
        <taxon>Azospirillum</taxon>
    </lineage>
</organism>
<dbReference type="InterPro" id="IPR015421">
    <property type="entry name" value="PyrdxlP-dep_Trfase_major"/>
</dbReference>
<dbReference type="Proteomes" id="UP001244552">
    <property type="component" value="Unassembled WGS sequence"/>
</dbReference>
<dbReference type="PROSITE" id="PS50949">
    <property type="entry name" value="HTH_GNTR"/>
    <property type="match status" value="1"/>
</dbReference>
<name>A0ABU0MSJ8_9PROT</name>
<dbReference type="EMBL" id="JAUSVU010000027">
    <property type="protein sequence ID" value="MDQ0536465.1"/>
    <property type="molecule type" value="Genomic_DNA"/>
</dbReference>
<dbReference type="InterPro" id="IPR015424">
    <property type="entry name" value="PyrdxlP-dep_Trfase"/>
</dbReference>
<comment type="similarity">
    <text evidence="1">In the C-terminal section; belongs to the class-I pyridoxal-phosphate-dependent aminotransferase family.</text>
</comment>
<dbReference type="CDD" id="cd07377">
    <property type="entry name" value="WHTH_GntR"/>
    <property type="match status" value="1"/>
</dbReference>
<dbReference type="InterPro" id="IPR036390">
    <property type="entry name" value="WH_DNA-bd_sf"/>
</dbReference>
<dbReference type="Pfam" id="PF00392">
    <property type="entry name" value="GntR"/>
    <property type="match status" value="1"/>
</dbReference>
<comment type="caution">
    <text evidence="7">The sequence shown here is derived from an EMBL/GenBank/DDBJ whole genome shotgun (WGS) entry which is preliminary data.</text>
</comment>
<dbReference type="SUPFAM" id="SSF53383">
    <property type="entry name" value="PLP-dependent transferases"/>
    <property type="match status" value="1"/>
</dbReference>
<keyword evidence="3" id="KW-0805">Transcription regulation</keyword>
<keyword evidence="5" id="KW-0804">Transcription</keyword>
<evidence type="ECO:0000259" key="6">
    <source>
        <dbReference type="PROSITE" id="PS50949"/>
    </source>
</evidence>
<sequence>MDGRKGTRTGEVMDAIRRRMAGGTLSPGERLPSIRRFATAMGVSPSTVVEAYDRLAAEGVIRSRPGSGFYASGGMPPLALADAEPRLDRAIDPLWVSRQSLDAGDDTLKPGCGWLPADWMPNAAIRRAIRQLARAGDALLADYGGTRGSPALRRLLARQFADEGIDAGPDQILLTGSGTQAIDLICRFLLRPGDTVLVDDPCYFNFQALLRAHRVRIVGVPYRSTGPDTVLFAEALARHRPRLYITNSALHNPTGATPSPQTIHRLLTEAAAHDLTIVEDDIFADFEPEPSPRLAALDGLARVIRIGSFSKTLSASIRCGYIAARPDWVEALVDLQVATAFGGPSPVAADIVLTALGDGSHRKHLEALRRRLARARRETADRLHALGLRPWLMPRGGFYLWCSLPDGFQGGSQGGFPGDAAAELARAALHDKVVLAPGNVFSVSQTASGFLRFNVAQMADPRVYEVLARAIAR</sequence>
<protein>
    <submittedName>
        <fullName evidence="7">DNA-binding transcriptional MocR family regulator</fullName>
    </submittedName>
</protein>